<dbReference type="AlphaFoldDB" id="I3SMQ1"/>
<reference evidence="1" key="1">
    <citation type="submission" date="2012-05" db="EMBL/GenBank/DDBJ databases">
        <authorList>
            <person name="Krishnakumar V."/>
            <person name="Cheung F."/>
            <person name="Xiao Y."/>
            <person name="Chan A."/>
            <person name="Moskal W.A."/>
            <person name="Town C.D."/>
        </authorList>
    </citation>
    <scope>NUCLEOTIDE SEQUENCE</scope>
</reference>
<evidence type="ECO:0000313" key="1">
    <source>
        <dbReference type="EMBL" id="AFK41543.1"/>
    </source>
</evidence>
<sequence length="107" mass="12804">MLMDSLCFYHDLNETDFVIWKMTKFGDEKSWAQLLKISYHKLKMNLKPGISMFNLYVNGDTLVFVDDQKERAILYNWRNNRVVKTRVNKKICWFSINHYVESLVSTS</sequence>
<proteinExistence type="evidence at transcript level"/>
<accession>I3SMQ1</accession>
<organism evidence="1">
    <name type="scientific">Medicago truncatula</name>
    <name type="common">Barrel medic</name>
    <name type="synonym">Medicago tribuloides</name>
    <dbReference type="NCBI Taxonomy" id="3880"/>
    <lineage>
        <taxon>Eukaryota</taxon>
        <taxon>Viridiplantae</taxon>
        <taxon>Streptophyta</taxon>
        <taxon>Embryophyta</taxon>
        <taxon>Tracheophyta</taxon>
        <taxon>Spermatophyta</taxon>
        <taxon>Magnoliopsida</taxon>
        <taxon>eudicotyledons</taxon>
        <taxon>Gunneridae</taxon>
        <taxon>Pentapetalae</taxon>
        <taxon>rosids</taxon>
        <taxon>fabids</taxon>
        <taxon>Fabales</taxon>
        <taxon>Fabaceae</taxon>
        <taxon>Papilionoideae</taxon>
        <taxon>50 kb inversion clade</taxon>
        <taxon>NPAAA clade</taxon>
        <taxon>Hologalegina</taxon>
        <taxon>IRL clade</taxon>
        <taxon>Trifolieae</taxon>
        <taxon>Medicago</taxon>
    </lineage>
</organism>
<name>I3SMQ1_MEDTR</name>
<dbReference type="EMBL" id="BT141749">
    <property type="protein sequence ID" value="AFK41543.1"/>
    <property type="molecule type" value="mRNA"/>
</dbReference>
<protein>
    <submittedName>
        <fullName evidence="1">Uncharacterized protein</fullName>
    </submittedName>
</protein>